<protein>
    <submittedName>
        <fullName evidence="2">Uncharacterized protein</fullName>
    </submittedName>
</protein>
<evidence type="ECO:0000256" key="1">
    <source>
        <dbReference type="SAM" id="SignalP"/>
    </source>
</evidence>
<sequence length="243" mass="27395">MKKIILSSFLIASFGLLADDHLPPGYSKYQSNFLFTCSMPAKCLKAFNDYMNAPEIASQNFEADMYAVMHNGWDEATHGISFYYKSADEYAKGNQIYVTSEAGRKFRKRIDELDIQGTSQNLTVHTVGVTNSGSAAENVVSLRWSLDVSNPAKFLPLWKGFSKSIEKYDWSANAYGLQSHYLGNNGRITHEVWAAFKTVQEALAFLDGMYASSEFAEYNPKADEYSDFIRSYMEVSLSQFNPD</sequence>
<evidence type="ECO:0000313" key="2">
    <source>
        <dbReference type="EMBL" id="EJP71529.1"/>
    </source>
</evidence>
<dbReference type="Proteomes" id="UP000010305">
    <property type="component" value="Unassembled WGS sequence"/>
</dbReference>
<accession>J4KRT8</accession>
<gene>
    <name evidence="2" type="ORF">NT01SARS_1342</name>
</gene>
<feature type="chain" id="PRO_5003779680" evidence="1">
    <location>
        <begin position="19"/>
        <end position="243"/>
    </location>
</feature>
<evidence type="ECO:0000313" key="3">
    <source>
        <dbReference type="Proteomes" id="UP000010305"/>
    </source>
</evidence>
<organism evidence="2 3">
    <name type="scientific">SAR86 cluster bacterium SAR86A</name>
    <dbReference type="NCBI Taxonomy" id="1123866"/>
    <lineage>
        <taxon>Bacteria</taxon>
        <taxon>Pseudomonadati</taxon>
        <taxon>Pseudomonadota</taxon>
        <taxon>Gammaproteobacteria</taxon>
        <taxon>SAR86 cluster</taxon>
    </lineage>
</organism>
<dbReference type="AlphaFoldDB" id="J4KRT8"/>
<keyword evidence="1" id="KW-0732">Signal</keyword>
<feature type="signal peptide" evidence="1">
    <location>
        <begin position="1"/>
        <end position="18"/>
    </location>
</feature>
<dbReference type="HOGENOM" id="CLU_1141944_0_0_6"/>
<name>J4KRT8_9GAMM</name>
<reference evidence="2 3" key="1">
    <citation type="journal article" date="2012" name="ISME J.">
        <title>Genomic insights to SAR86, an abundant and uncultivated marine bacterial lineage.</title>
        <authorList>
            <person name="Dupont C.L."/>
            <person name="Rusch D.B."/>
            <person name="Yooseph S."/>
            <person name="Lombardo M.J."/>
            <person name="Richter R.A."/>
            <person name="Valas R."/>
            <person name="Novotny M."/>
            <person name="Yee-Greenbaum J."/>
            <person name="Selengut J.D."/>
            <person name="Haft D.H."/>
            <person name="Halpern A.L."/>
            <person name="Lasken R.S."/>
            <person name="Nealson K."/>
            <person name="Friedman R."/>
            <person name="Venter J.C."/>
        </authorList>
    </citation>
    <scope>NUCLEOTIDE SEQUENCE [LARGE SCALE GENOMIC DNA]</scope>
</reference>
<dbReference type="EMBL" id="JH611157">
    <property type="protein sequence ID" value="EJP71529.1"/>
    <property type="molecule type" value="Genomic_DNA"/>
</dbReference>
<proteinExistence type="predicted"/>